<sequence length="516" mass="57371">MGYPGSSSHSVHHRQPQGDMTRSEPLVLGEACDPAPSRGYFNPTVSDPQAYTQQPPPQVPPRLTSSFPGREARPGDALLGEVAPFRPSRVPAPRSAERERAGPEPQTGAPRVPAPTRYPTPGDAPQLTGSTHVHTTLAGCRAVAAAGGHYAVALLLYGALFSAESVQTLHLVCDLILRRVNVRLHPVLSPHLRALKREHRRRSMQYTARSSMVRDPTPVRKRRQGTANPASLDARDIAMDVLRGVGGTDGDMFANVSAALDVESRALYNLYTAFERHDMLLVWEYSHLPLFDVLKRDWSQWDKDRERDSVEGEGERERDSVMEEEGVETMSRMSEFALDATELEDGVGERERDRFPRVTLGRDSFGLGEDEEWQREREREKERDEDREYRTEVEVLPPTVSSSSESRPSRSSGSDTPLCVIEVVAREGFGHSATSDQDAPHVGRVSMDVTLRVAKVQDLCLRFSHPAMPRGARQAWEHALLDSISEWVPQRGIRAPSPPPPPRAPEAGMTRRPSFT</sequence>
<dbReference type="Proteomes" id="UP000265618">
    <property type="component" value="Unassembled WGS sequence"/>
</dbReference>
<keyword evidence="3" id="KW-1185">Reference proteome</keyword>
<feature type="compositionally biased region" description="Polar residues" evidence="1">
    <location>
        <begin position="43"/>
        <end position="53"/>
    </location>
</feature>
<comment type="caution">
    <text evidence="2">The sequence shown here is derived from an EMBL/GenBank/DDBJ whole genome shotgun (WGS) entry which is preliminary data.</text>
</comment>
<dbReference type="AlphaFoldDB" id="A0A9K3GIK6"/>
<gene>
    <name evidence="2" type="ORF">KIPB_006898</name>
</gene>
<dbReference type="EMBL" id="BDIP01001850">
    <property type="protein sequence ID" value="GIQ85259.1"/>
    <property type="molecule type" value="Genomic_DNA"/>
</dbReference>
<feature type="region of interest" description="Disordered" evidence="1">
    <location>
        <begin position="304"/>
        <end position="330"/>
    </location>
</feature>
<feature type="compositionally biased region" description="Low complexity" evidence="1">
    <location>
        <begin position="401"/>
        <end position="414"/>
    </location>
</feature>
<organism evidence="2 3">
    <name type="scientific">Kipferlia bialata</name>
    <dbReference type="NCBI Taxonomy" id="797122"/>
    <lineage>
        <taxon>Eukaryota</taxon>
        <taxon>Metamonada</taxon>
        <taxon>Carpediemonas-like organisms</taxon>
        <taxon>Kipferlia</taxon>
    </lineage>
</organism>
<feature type="non-terminal residue" evidence="2">
    <location>
        <position position="1"/>
    </location>
</feature>
<feature type="region of interest" description="Disordered" evidence="1">
    <location>
        <begin position="369"/>
        <end position="415"/>
    </location>
</feature>
<feature type="region of interest" description="Disordered" evidence="1">
    <location>
        <begin position="1"/>
        <end position="121"/>
    </location>
</feature>
<feature type="compositionally biased region" description="Basic and acidic residues" evidence="1">
    <location>
        <begin position="304"/>
        <end position="321"/>
    </location>
</feature>
<evidence type="ECO:0000313" key="2">
    <source>
        <dbReference type="EMBL" id="GIQ85259.1"/>
    </source>
</evidence>
<proteinExistence type="predicted"/>
<reference evidence="2 3" key="1">
    <citation type="journal article" date="2018" name="PLoS ONE">
        <title>The draft genome of Kipferlia bialata reveals reductive genome evolution in fornicate parasites.</title>
        <authorList>
            <person name="Tanifuji G."/>
            <person name="Takabayashi S."/>
            <person name="Kume K."/>
            <person name="Takagi M."/>
            <person name="Nakayama T."/>
            <person name="Kamikawa R."/>
            <person name="Inagaki Y."/>
            <person name="Hashimoto T."/>
        </authorList>
    </citation>
    <scope>NUCLEOTIDE SEQUENCE [LARGE SCALE GENOMIC DNA]</scope>
    <source>
        <strain evidence="2">NY0173</strain>
    </source>
</reference>
<evidence type="ECO:0000256" key="1">
    <source>
        <dbReference type="SAM" id="MobiDB-lite"/>
    </source>
</evidence>
<feature type="region of interest" description="Disordered" evidence="1">
    <location>
        <begin position="205"/>
        <end position="229"/>
    </location>
</feature>
<feature type="compositionally biased region" description="Basic and acidic residues" evidence="1">
    <location>
        <begin position="374"/>
        <end position="393"/>
    </location>
</feature>
<protein>
    <submittedName>
        <fullName evidence="2">Uncharacterized protein</fullName>
    </submittedName>
</protein>
<accession>A0A9K3GIK6</accession>
<name>A0A9K3GIK6_9EUKA</name>
<feature type="region of interest" description="Disordered" evidence="1">
    <location>
        <begin position="490"/>
        <end position="516"/>
    </location>
</feature>
<evidence type="ECO:0000313" key="3">
    <source>
        <dbReference type="Proteomes" id="UP000265618"/>
    </source>
</evidence>